<keyword evidence="2" id="KW-1185">Reference proteome</keyword>
<reference evidence="1 2" key="1">
    <citation type="submission" date="2013-05" db="EMBL/GenBank/DDBJ databases">
        <title>Draft genome sequence of Rubidibacter lacunae KORDI 51-2.</title>
        <authorList>
            <person name="Choi D.H."/>
            <person name="Noh J.H."/>
            <person name="Kwon K.-K."/>
            <person name="Lee J.-H."/>
            <person name="Ryu J.-Y."/>
        </authorList>
    </citation>
    <scope>NUCLEOTIDE SEQUENCE [LARGE SCALE GENOMIC DNA]</scope>
    <source>
        <strain evidence="1 2">KORDI 51-2</strain>
    </source>
</reference>
<comment type="caution">
    <text evidence="1">The sequence shown here is derived from an EMBL/GenBank/DDBJ whole genome shotgun (WGS) entry which is preliminary data.</text>
</comment>
<dbReference type="AlphaFoldDB" id="U5DT12"/>
<proteinExistence type="predicted"/>
<dbReference type="EMBL" id="ASSJ01000006">
    <property type="protein sequence ID" value="ERN42825.1"/>
    <property type="molecule type" value="Genomic_DNA"/>
</dbReference>
<accession>U5DT12</accession>
<evidence type="ECO:0000313" key="2">
    <source>
        <dbReference type="Proteomes" id="UP000016960"/>
    </source>
</evidence>
<name>U5DT12_9CHRO</name>
<dbReference type="Proteomes" id="UP000016960">
    <property type="component" value="Unassembled WGS sequence"/>
</dbReference>
<organism evidence="1 2">
    <name type="scientific">Rubidibacter lacunae KORDI 51-2</name>
    <dbReference type="NCBI Taxonomy" id="582515"/>
    <lineage>
        <taxon>Bacteria</taxon>
        <taxon>Bacillati</taxon>
        <taxon>Cyanobacteriota</taxon>
        <taxon>Cyanophyceae</taxon>
        <taxon>Oscillatoriophycideae</taxon>
        <taxon>Chroococcales</taxon>
        <taxon>Aphanothecaceae</taxon>
        <taxon>Rubidibacter</taxon>
    </lineage>
</organism>
<evidence type="ECO:0000313" key="1">
    <source>
        <dbReference type="EMBL" id="ERN42825.1"/>
    </source>
</evidence>
<protein>
    <submittedName>
        <fullName evidence="1">Uncharacterized protein</fullName>
    </submittedName>
</protein>
<sequence>MLVDLLVWMSVERSLKLQVLPRHAPNGGRETCSS</sequence>
<gene>
    <name evidence="1" type="ORF">KR51_00004440</name>
</gene>
<dbReference type="InParanoid" id="U5DT12"/>
<dbReference type="STRING" id="582515.KR51_00004440"/>